<dbReference type="KEGG" id="dpx:DAPPUDRAFT_261439"/>
<reference evidence="2 3" key="1">
    <citation type="journal article" date="2011" name="Science">
        <title>The ecoresponsive genome of Daphnia pulex.</title>
        <authorList>
            <person name="Colbourne J.K."/>
            <person name="Pfrender M.E."/>
            <person name="Gilbert D."/>
            <person name="Thomas W.K."/>
            <person name="Tucker A."/>
            <person name="Oakley T.H."/>
            <person name="Tokishita S."/>
            <person name="Aerts A."/>
            <person name="Arnold G.J."/>
            <person name="Basu M.K."/>
            <person name="Bauer D.J."/>
            <person name="Caceres C.E."/>
            <person name="Carmel L."/>
            <person name="Casola C."/>
            <person name="Choi J.H."/>
            <person name="Detter J.C."/>
            <person name="Dong Q."/>
            <person name="Dusheyko S."/>
            <person name="Eads B.D."/>
            <person name="Frohlich T."/>
            <person name="Geiler-Samerotte K.A."/>
            <person name="Gerlach D."/>
            <person name="Hatcher P."/>
            <person name="Jogdeo S."/>
            <person name="Krijgsveld J."/>
            <person name="Kriventseva E.V."/>
            <person name="Kultz D."/>
            <person name="Laforsch C."/>
            <person name="Lindquist E."/>
            <person name="Lopez J."/>
            <person name="Manak J.R."/>
            <person name="Muller J."/>
            <person name="Pangilinan J."/>
            <person name="Patwardhan R.P."/>
            <person name="Pitluck S."/>
            <person name="Pritham E.J."/>
            <person name="Rechtsteiner A."/>
            <person name="Rho M."/>
            <person name="Rogozin I.B."/>
            <person name="Sakarya O."/>
            <person name="Salamov A."/>
            <person name="Schaack S."/>
            <person name="Shapiro H."/>
            <person name="Shiga Y."/>
            <person name="Skalitzky C."/>
            <person name="Smith Z."/>
            <person name="Souvorov A."/>
            <person name="Sung W."/>
            <person name="Tang Z."/>
            <person name="Tsuchiya D."/>
            <person name="Tu H."/>
            <person name="Vos H."/>
            <person name="Wang M."/>
            <person name="Wolf Y.I."/>
            <person name="Yamagata H."/>
            <person name="Yamada T."/>
            <person name="Ye Y."/>
            <person name="Shaw J.R."/>
            <person name="Andrews J."/>
            <person name="Crease T.J."/>
            <person name="Tang H."/>
            <person name="Lucas S.M."/>
            <person name="Robertson H.M."/>
            <person name="Bork P."/>
            <person name="Koonin E.V."/>
            <person name="Zdobnov E.M."/>
            <person name="Grigoriev I.V."/>
            <person name="Lynch M."/>
            <person name="Boore J.L."/>
        </authorList>
    </citation>
    <scope>NUCLEOTIDE SEQUENCE [LARGE SCALE GENOMIC DNA]</scope>
</reference>
<feature type="region of interest" description="Disordered" evidence="1">
    <location>
        <begin position="282"/>
        <end position="366"/>
    </location>
</feature>
<name>E9HL11_DAPPU</name>
<feature type="region of interest" description="Disordered" evidence="1">
    <location>
        <begin position="137"/>
        <end position="163"/>
    </location>
</feature>
<feature type="compositionally biased region" description="Basic and acidic residues" evidence="1">
    <location>
        <begin position="154"/>
        <end position="163"/>
    </location>
</feature>
<dbReference type="EMBL" id="GL732674">
    <property type="protein sequence ID" value="EFX67566.1"/>
    <property type="molecule type" value="Genomic_DNA"/>
</dbReference>
<evidence type="ECO:0000313" key="3">
    <source>
        <dbReference type="Proteomes" id="UP000000305"/>
    </source>
</evidence>
<accession>E9HL11</accession>
<dbReference type="InParanoid" id="E9HL11"/>
<sequence>MSTAQLPVITEESASVAEQEQSTVVDPKTMDRSQLVRQRGNVKSRHTRLLTTLHSGMTFNIARQFKDEARKHRSTLVQEYENVDLCHNLVLAACATEEDFNKEFCWFETFTETHRKMLADIDAYLCEGLAASLKPAASIRSRSSRASSRNSAQSKEDKIQEKARKVAETELRLKQAQEGARLREIEKEKIRRLEEDKRKEELKVEAELTQRQLRNELEGHHLESQILIQQLEVKREGSRPVTPIEAQENFSHPGFLGSTTAREFSSRQGCAGKNQGFFSALTPARMPSSHGPAEEDRPPRKPRRSLDATWIQAPPGWNGSSASLAAPIASSEKKKTSWPQPSTPEIITVPPGPTAPAPPPPRCEASVQNQFLRPPISASNEYWERAIEQDDGRYAEQLCNKVVSQSVSATFLNPLAGAFEPRAGLFSLSGSSMSVVQPRSFGGQEEGSRPHKPVRPALDHQLRV</sequence>
<dbReference type="HOGENOM" id="CLU_050754_0_0_1"/>
<evidence type="ECO:0000313" key="2">
    <source>
        <dbReference type="EMBL" id="EFX67566.1"/>
    </source>
</evidence>
<protein>
    <submittedName>
        <fullName evidence="2">Uncharacterized protein</fullName>
    </submittedName>
</protein>
<dbReference type="Proteomes" id="UP000000305">
    <property type="component" value="Unassembled WGS sequence"/>
</dbReference>
<evidence type="ECO:0000256" key="1">
    <source>
        <dbReference type="SAM" id="MobiDB-lite"/>
    </source>
</evidence>
<feature type="compositionally biased region" description="Low complexity" evidence="1">
    <location>
        <begin position="137"/>
        <end position="153"/>
    </location>
</feature>
<gene>
    <name evidence="2" type="ORF">DAPPUDRAFT_261439</name>
</gene>
<feature type="region of interest" description="Disordered" evidence="1">
    <location>
        <begin position="436"/>
        <end position="464"/>
    </location>
</feature>
<feature type="compositionally biased region" description="Low complexity" evidence="1">
    <location>
        <begin position="320"/>
        <end position="330"/>
    </location>
</feature>
<dbReference type="AlphaFoldDB" id="E9HL11"/>
<dbReference type="PhylomeDB" id="E9HL11"/>
<organism evidence="2 3">
    <name type="scientific">Daphnia pulex</name>
    <name type="common">Water flea</name>
    <dbReference type="NCBI Taxonomy" id="6669"/>
    <lineage>
        <taxon>Eukaryota</taxon>
        <taxon>Metazoa</taxon>
        <taxon>Ecdysozoa</taxon>
        <taxon>Arthropoda</taxon>
        <taxon>Crustacea</taxon>
        <taxon>Branchiopoda</taxon>
        <taxon>Diplostraca</taxon>
        <taxon>Cladocera</taxon>
        <taxon>Anomopoda</taxon>
        <taxon>Daphniidae</taxon>
        <taxon>Daphnia</taxon>
    </lineage>
</organism>
<feature type="compositionally biased region" description="Pro residues" evidence="1">
    <location>
        <begin position="350"/>
        <end position="362"/>
    </location>
</feature>
<keyword evidence="3" id="KW-1185">Reference proteome</keyword>
<feature type="region of interest" description="Disordered" evidence="1">
    <location>
        <begin position="1"/>
        <end position="21"/>
    </location>
</feature>
<feature type="compositionally biased region" description="Low complexity" evidence="1">
    <location>
        <begin position="11"/>
        <end position="21"/>
    </location>
</feature>
<proteinExistence type="predicted"/>